<evidence type="ECO:0000256" key="1">
    <source>
        <dbReference type="SAM" id="MobiDB-lite"/>
    </source>
</evidence>
<dbReference type="Proteomes" id="UP000478052">
    <property type="component" value="Unassembled WGS sequence"/>
</dbReference>
<dbReference type="EMBL" id="VUJU01010176">
    <property type="protein sequence ID" value="KAF0715490.1"/>
    <property type="molecule type" value="Genomic_DNA"/>
</dbReference>
<feature type="region of interest" description="Disordered" evidence="1">
    <location>
        <begin position="23"/>
        <end position="42"/>
    </location>
</feature>
<proteinExistence type="predicted"/>
<accession>A0A6G0VZ39</accession>
<keyword evidence="3" id="KW-1185">Reference proteome</keyword>
<reference evidence="2 3" key="1">
    <citation type="submission" date="2019-08" db="EMBL/GenBank/DDBJ databases">
        <title>Whole genome of Aphis craccivora.</title>
        <authorList>
            <person name="Voronova N.V."/>
            <person name="Shulinski R.S."/>
            <person name="Bandarenka Y.V."/>
            <person name="Zhorov D.G."/>
            <person name="Warner D."/>
        </authorList>
    </citation>
    <scope>NUCLEOTIDE SEQUENCE [LARGE SCALE GENOMIC DNA]</scope>
    <source>
        <strain evidence="2">180601</strain>
        <tissue evidence="2">Whole Body</tissue>
    </source>
</reference>
<protein>
    <submittedName>
        <fullName evidence="2">Uncharacterized protein</fullName>
    </submittedName>
</protein>
<dbReference type="AlphaFoldDB" id="A0A6G0VZ39"/>
<dbReference type="OrthoDB" id="10590474at2759"/>
<name>A0A6G0VZ39_APHCR</name>
<evidence type="ECO:0000313" key="3">
    <source>
        <dbReference type="Proteomes" id="UP000478052"/>
    </source>
</evidence>
<organism evidence="2 3">
    <name type="scientific">Aphis craccivora</name>
    <name type="common">Cowpea aphid</name>
    <dbReference type="NCBI Taxonomy" id="307492"/>
    <lineage>
        <taxon>Eukaryota</taxon>
        <taxon>Metazoa</taxon>
        <taxon>Ecdysozoa</taxon>
        <taxon>Arthropoda</taxon>
        <taxon>Hexapoda</taxon>
        <taxon>Insecta</taxon>
        <taxon>Pterygota</taxon>
        <taxon>Neoptera</taxon>
        <taxon>Paraneoptera</taxon>
        <taxon>Hemiptera</taxon>
        <taxon>Sternorrhyncha</taxon>
        <taxon>Aphidomorpha</taxon>
        <taxon>Aphidoidea</taxon>
        <taxon>Aphididae</taxon>
        <taxon>Aphidini</taxon>
        <taxon>Aphis</taxon>
        <taxon>Aphis</taxon>
    </lineage>
</organism>
<sequence>MTAVLCNKCSPFPPSSCSVRRRRTAVARRPSPPALSSRPPVRPVGNTVLPEYIVSSQKTTTLTCPTNDKKLRRRHRPPLLPGLRSTQIILFSRLYTCLVHDDTPAWYTTIHLPGQLRDTRTDNDRHIDRAANRLPSLTDFVGGLLAAIICGNLRPTTMMGYPHDRYPRGPGRWP</sequence>
<gene>
    <name evidence="2" type="ORF">FWK35_00035098</name>
</gene>
<evidence type="ECO:0000313" key="2">
    <source>
        <dbReference type="EMBL" id="KAF0715490.1"/>
    </source>
</evidence>
<comment type="caution">
    <text evidence="2">The sequence shown here is derived from an EMBL/GenBank/DDBJ whole genome shotgun (WGS) entry which is preliminary data.</text>
</comment>